<keyword evidence="2" id="KW-1185">Reference proteome</keyword>
<evidence type="ECO:0000313" key="1">
    <source>
        <dbReference type="EMBL" id="BBX33622.1"/>
    </source>
</evidence>
<accession>A0ABM7HST3</accession>
<protein>
    <recommendedName>
        <fullName evidence="3">AAA+ ATPase domain-containing protein</fullName>
    </recommendedName>
</protein>
<dbReference type="SUPFAM" id="SSF52540">
    <property type="entry name" value="P-loop containing nucleoside triphosphate hydrolases"/>
    <property type="match status" value="1"/>
</dbReference>
<dbReference type="RefSeq" id="WP_131524645.1">
    <property type="nucleotide sequence ID" value="NZ_AP022567.1"/>
</dbReference>
<sequence>MNTPSHAPLPLGFYDPHTHRSVVGYQPNGSPIWLTWRDSGGVVLVGDTGAGRTYLLNALVRGMEQDVDITTHNVADEGTDAAGEALRALADSFGGTAPKRPRLMVIDVEAAMGDNVSDLWDAASVVARHGRSNNASMLISTRGASYVPSRLLGEAATTIALRQRSDRDVDALPYNIHAAVRVARGLPHTEYPLVVSTWRSGIATNFPMPETHSIDCDCVERATALLTEHATHSAA</sequence>
<dbReference type="InterPro" id="IPR027417">
    <property type="entry name" value="P-loop_NTPase"/>
</dbReference>
<evidence type="ECO:0000313" key="2">
    <source>
        <dbReference type="Proteomes" id="UP000465622"/>
    </source>
</evidence>
<organism evidence="1 2">
    <name type="scientific">Mycolicibacterium mageritense</name>
    <name type="common">Mycobacterium mageritense</name>
    <dbReference type="NCBI Taxonomy" id="53462"/>
    <lineage>
        <taxon>Bacteria</taxon>
        <taxon>Bacillati</taxon>
        <taxon>Actinomycetota</taxon>
        <taxon>Actinomycetes</taxon>
        <taxon>Mycobacteriales</taxon>
        <taxon>Mycobacteriaceae</taxon>
        <taxon>Mycolicibacterium</taxon>
    </lineage>
</organism>
<dbReference type="EMBL" id="AP022567">
    <property type="protein sequence ID" value="BBX33622.1"/>
    <property type="molecule type" value="Genomic_DNA"/>
</dbReference>
<dbReference type="Proteomes" id="UP000465622">
    <property type="component" value="Chromosome"/>
</dbReference>
<proteinExistence type="predicted"/>
<gene>
    <name evidence="1" type="ORF">MMAGJ_29040</name>
</gene>
<name>A0ABM7HST3_MYCME</name>
<reference evidence="1 2" key="1">
    <citation type="journal article" date="2019" name="Emerg. Microbes Infect.">
        <title>Comprehensive subspecies identification of 175 nontuberculous mycobacteria species based on 7547 genomic profiles.</title>
        <authorList>
            <person name="Matsumoto Y."/>
            <person name="Kinjo T."/>
            <person name="Motooka D."/>
            <person name="Nabeya D."/>
            <person name="Jung N."/>
            <person name="Uechi K."/>
            <person name="Horii T."/>
            <person name="Iida T."/>
            <person name="Fujita J."/>
            <person name="Nakamura S."/>
        </authorList>
    </citation>
    <scope>NUCLEOTIDE SEQUENCE [LARGE SCALE GENOMIC DNA]</scope>
    <source>
        <strain evidence="1 2">JCM 12375</strain>
    </source>
</reference>
<dbReference type="Gene3D" id="3.40.50.300">
    <property type="entry name" value="P-loop containing nucleotide triphosphate hydrolases"/>
    <property type="match status" value="1"/>
</dbReference>
<evidence type="ECO:0008006" key="3">
    <source>
        <dbReference type="Google" id="ProtNLM"/>
    </source>
</evidence>